<accession>A0ABR9XG64</accession>
<protein>
    <submittedName>
        <fullName evidence="5">AraC family transcriptional regulator</fullName>
    </submittedName>
</protein>
<dbReference type="Proteomes" id="UP000632774">
    <property type="component" value="Unassembled WGS sequence"/>
</dbReference>
<name>A0ABR9XG64_9SPHI</name>
<feature type="domain" description="HTH araC/xylS-type" evidence="4">
    <location>
        <begin position="191"/>
        <end position="289"/>
    </location>
</feature>
<dbReference type="PANTHER" id="PTHR43280:SF30">
    <property type="entry name" value="MMSAB OPERON REGULATORY PROTEIN"/>
    <property type="match status" value="1"/>
</dbReference>
<reference evidence="5 6" key="1">
    <citation type="submission" date="2020-10" db="EMBL/GenBank/DDBJ databases">
        <title>Mucilaginibacter mali sp. nov., isolated from rhizosphere soil of apple orchard.</title>
        <authorList>
            <person name="Lee J.-S."/>
            <person name="Kim H.S."/>
            <person name="Kim J.-S."/>
        </authorList>
    </citation>
    <scope>NUCLEOTIDE SEQUENCE [LARGE SCALE GENOMIC DNA]</scope>
    <source>
        <strain evidence="5 6">KCTC 23157</strain>
    </source>
</reference>
<dbReference type="PANTHER" id="PTHR43280">
    <property type="entry name" value="ARAC-FAMILY TRANSCRIPTIONAL REGULATOR"/>
    <property type="match status" value="1"/>
</dbReference>
<evidence type="ECO:0000256" key="2">
    <source>
        <dbReference type="ARBA" id="ARBA00023125"/>
    </source>
</evidence>
<dbReference type="Pfam" id="PF12833">
    <property type="entry name" value="HTH_18"/>
    <property type="match status" value="1"/>
</dbReference>
<dbReference type="InterPro" id="IPR003313">
    <property type="entry name" value="AraC-bd"/>
</dbReference>
<organism evidence="5 6">
    <name type="scientific">Mucilaginibacter boryungensis</name>
    <dbReference type="NCBI Taxonomy" id="768480"/>
    <lineage>
        <taxon>Bacteria</taxon>
        <taxon>Pseudomonadati</taxon>
        <taxon>Bacteroidota</taxon>
        <taxon>Sphingobacteriia</taxon>
        <taxon>Sphingobacteriales</taxon>
        <taxon>Sphingobacteriaceae</taxon>
        <taxon>Mucilaginibacter</taxon>
    </lineage>
</organism>
<dbReference type="SMART" id="SM00342">
    <property type="entry name" value="HTH_ARAC"/>
    <property type="match status" value="1"/>
</dbReference>
<dbReference type="Pfam" id="PF02311">
    <property type="entry name" value="AraC_binding"/>
    <property type="match status" value="1"/>
</dbReference>
<dbReference type="Gene3D" id="1.10.10.60">
    <property type="entry name" value="Homeodomain-like"/>
    <property type="match status" value="2"/>
</dbReference>
<dbReference type="EMBL" id="JADFFM010000001">
    <property type="protein sequence ID" value="MBE9666172.1"/>
    <property type="molecule type" value="Genomic_DNA"/>
</dbReference>
<dbReference type="Gene3D" id="2.60.120.280">
    <property type="entry name" value="Regulatory protein AraC"/>
    <property type="match status" value="1"/>
</dbReference>
<dbReference type="SUPFAM" id="SSF51215">
    <property type="entry name" value="Regulatory protein AraC"/>
    <property type="match status" value="1"/>
</dbReference>
<evidence type="ECO:0000313" key="6">
    <source>
        <dbReference type="Proteomes" id="UP000632774"/>
    </source>
</evidence>
<evidence type="ECO:0000256" key="3">
    <source>
        <dbReference type="ARBA" id="ARBA00023163"/>
    </source>
</evidence>
<comment type="caution">
    <text evidence="5">The sequence shown here is derived from an EMBL/GenBank/DDBJ whole genome shotgun (WGS) entry which is preliminary data.</text>
</comment>
<evidence type="ECO:0000259" key="4">
    <source>
        <dbReference type="PROSITE" id="PS01124"/>
    </source>
</evidence>
<dbReference type="PROSITE" id="PS01124">
    <property type="entry name" value="HTH_ARAC_FAMILY_2"/>
    <property type="match status" value="1"/>
</dbReference>
<dbReference type="InterPro" id="IPR018060">
    <property type="entry name" value="HTH_AraC"/>
</dbReference>
<evidence type="ECO:0000256" key="1">
    <source>
        <dbReference type="ARBA" id="ARBA00023015"/>
    </source>
</evidence>
<keyword evidence="2" id="KW-0238">DNA-binding</keyword>
<gene>
    <name evidence="5" type="ORF">IRJ18_07350</name>
</gene>
<keyword evidence="6" id="KW-1185">Reference proteome</keyword>
<sequence>MNNYFLYFPVSEKDESWGLTVLNAGSTKIEKFTCYPPAQHPSHHNFDWDTGRVLQEYQLIYITKGGGIFESESCKAEITAGSVILLYPQERHRYKPHQQTGWDEMWVGFKGDFIDNIIEKSYFNPADAVFHIGFNETIVNLFNDIVKYSKEEKPGYQPMISGAIIYLLGLLHSEHQQKSLKETDMTEQTVSKARVLFREKVYEKISPEQVADELQIGYSLFRKIFKKYTGLAPGQYLIQLKIQKAKELLSDPNKLIKEIAYELHIESSLHFSKLFKEKVGLTPQEYRNQVLKKHKF</sequence>
<keyword evidence="3" id="KW-0804">Transcription</keyword>
<proteinExistence type="predicted"/>
<keyword evidence="1" id="KW-0805">Transcription regulation</keyword>
<dbReference type="RefSeq" id="WP_194105544.1">
    <property type="nucleotide sequence ID" value="NZ_JADFFM010000001.1"/>
</dbReference>
<evidence type="ECO:0000313" key="5">
    <source>
        <dbReference type="EMBL" id="MBE9666172.1"/>
    </source>
</evidence>
<dbReference type="InterPro" id="IPR009057">
    <property type="entry name" value="Homeodomain-like_sf"/>
</dbReference>
<dbReference type="InterPro" id="IPR037923">
    <property type="entry name" value="HTH-like"/>
</dbReference>
<dbReference type="SUPFAM" id="SSF46689">
    <property type="entry name" value="Homeodomain-like"/>
    <property type="match status" value="2"/>
</dbReference>